<dbReference type="OrthoDB" id="2735520at2759"/>
<keyword evidence="2" id="KW-1185">Reference proteome</keyword>
<name>A0A165CVM3_9APHY</name>
<gene>
    <name evidence="1" type="ORF">LAESUDRAFT_729086</name>
</gene>
<dbReference type="Proteomes" id="UP000076871">
    <property type="component" value="Unassembled WGS sequence"/>
</dbReference>
<reference evidence="1 2" key="1">
    <citation type="journal article" date="2016" name="Mol. Biol. Evol.">
        <title>Comparative Genomics of Early-Diverging Mushroom-Forming Fungi Provides Insights into the Origins of Lignocellulose Decay Capabilities.</title>
        <authorList>
            <person name="Nagy L.G."/>
            <person name="Riley R."/>
            <person name="Tritt A."/>
            <person name="Adam C."/>
            <person name="Daum C."/>
            <person name="Floudas D."/>
            <person name="Sun H."/>
            <person name="Yadav J.S."/>
            <person name="Pangilinan J."/>
            <person name="Larsson K.H."/>
            <person name="Matsuura K."/>
            <person name="Barry K."/>
            <person name="Labutti K."/>
            <person name="Kuo R."/>
            <person name="Ohm R.A."/>
            <person name="Bhattacharya S.S."/>
            <person name="Shirouzu T."/>
            <person name="Yoshinaga Y."/>
            <person name="Martin F.M."/>
            <person name="Grigoriev I.V."/>
            <person name="Hibbett D.S."/>
        </authorList>
    </citation>
    <scope>NUCLEOTIDE SEQUENCE [LARGE SCALE GENOMIC DNA]</scope>
    <source>
        <strain evidence="1 2">93-53</strain>
    </source>
</reference>
<dbReference type="EMBL" id="KV427643">
    <property type="protein sequence ID" value="KZT03510.1"/>
    <property type="molecule type" value="Genomic_DNA"/>
</dbReference>
<organism evidence="1 2">
    <name type="scientific">Laetiporus sulphureus 93-53</name>
    <dbReference type="NCBI Taxonomy" id="1314785"/>
    <lineage>
        <taxon>Eukaryota</taxon>
        <taxon>Fungi</taxon>
        <taxon>Dikarya</taxon>
        <taxon>Basidiomycota</taxon>
        <taxon>Agaricomycotina</taxon>
        <taxon>Agaricomycetes</taxon>
        <taxon>Polyporales</taxon>
        <taxon>Laetiporus</taxon>
    </lineage>
</organism>
<proteinExistence type="predicted"/>
<dbReference type="AlphaFoldDB" id="A0A165CVM3"/>
<evidence type="ECO:0000313" key="2">
    <source>
        <dbReference type="Proteomes" id="UP000076871"/>
    </source>
</evidence>
<dbReference type="InParanoid" id="A0A165CVM3"/>
<accession>A0A165CVM3</accession>
<dbReference type="RefSeq" id="XP_040761250.1">
    <property type="nucleotide sequence ID" value="XM_040909570.1"/>
</dbReference>
<evidence type="ECO:0000313" key="1">
    <source>
        <dbReference type="EMBL" id="KZT03510.1"/>
    </source>
</evidence>
<dbReference type="GeneID" id="63826599"/>
<sequence length="95" mass="10907">MSVRISWPGYAFKSKQVIIRDSSKNNNPILISKLARIIGFEVKCYIDVHRAIDGVDANWLLYPKGGIKFEHIILTKIIRVAKGSFQPILDVVRYY</sequence>
<protein>
    <submittedName>
        <fullName evidence="1">Uncharacterized protein</fullName>
    </submittedName>
</protein>